<feature type="chain" id="PRO_5039270354" evidence="1">
    <location>
        <begin position="20"/>
        <end position="342"/>
    </location>
</feature>
<accession>A0A9D1XPX9</accession>
<name>A0A9D1XPX9_9BACT</name>
<dbReference type="EMBL" id="DXEN01000010">
    <property type="protein sequence ID" value="HIX85319.1"/>
    <property type="molecule type" value="Genomic_DNA"/>
</dbReference>
<keyword evidence="1" id="KW-0732">Signal</keyword>
<dbReference type="SMART" id="SM00635">
    <property type="entry name" value="BID_2"/>
    <property type="match status" value="2"/>
</dbReference>
<reference evidence="3" key="1">
    <citation type="journal article" date="2021" name="PeerJ">
        <title>Extensive microbial diversity within the chicken gut microbiome revealed by metagenomics and culture.</title>
        <authorList>
            <person name="Gilroy R."/>
            <person name="Ravi A."/>
            <person name="Getino M."/>
            <person name="Pursley I."/>
            <person name="Horton D.L."/>
            <person name="Alikhan N.F."/>
            <person name="Baker D."/>
            <person name="Gharbi K."/>
            <person name="Hall N."/>
            <person name="Watson M."/>
            <person name="Adriaenssens E.M."/>
            <person name="Foster-Nyarko E."/>
            <person name="Jarju S."/>
            <person name="Secka A."/>
            <person name="Antonio M."/>
            <person name="Oren A."/>
            <person name="Chaudhuri R.R."/>
            <person name="La Ragione R."/>
            <person name="Hildebrand F."/>
            <person name="Pallen M.J."/>
        </authorList>
    </citation>
    <scope>NUCLEOTIDE SEQUENCE</scope>
    <source>
        <strain evidence="3">ChiHecec2B26-12326</strain>
    </source>
</reference>
<evidence type="ECO:0000256" key="1">
    <source>
        <dbReference type="SAM" id="SignalP"/>
    </source>
</evidence>
<reference evidence="3" key="2">
    <citation type="submission" date="2021-04" db="EMBL/GenBank/DDBJ databases">
        <authorList>
            <person name="Gilroy R."/>
        </authorList>
    </citation>
    <scope>NUCLEOTIDE SEQUENCE</scope>
    <source>
        <strain evidence="3">ChiHecec2B26-12326</strain>
    </source>
</reference>
<organism evidence="3 4">
    <name type="scientific">Candidatus Parabacteroides intestinigallinarum</name>
    <dbReference type="NCBI Taxonomy" id="2838722"/>
    <lineage>
        <taxon>Bacteria</taxon>
        <taxon>Pseudomonadati</taxon>
        <taxon>Bacteroidota</taxon>
        <taxon>Bacteroidia</taxon>
        <taxon>Bacteroidales</taxon>
        <taxon>Tannerellaceae</taxon>
        <taxon>Parabacteroides</taxon>
    </lineage>
</organism>
<comment type="caution">
    <text evidence="3">The sequence shown here is derived from an EMBL/GenBank/DDBJ whole genome shotgun (WGS) entry which is preliminary data.</text>
</comment>
<dbReference type="Gene3D" id="2.60.40.1080">
    <property type="match status" value="2"/>
</dbReference>
<evidence type="ECO:0000313" key="3">
    <source>
        <dbReference type="EMBL" id="HIX85319.1"/>
    </source>
</evidence>
<gene>
    <name evidence="3" type="ORF">H9848_01755</name>
</gene>
<protein>
    <submittedName>
        <fullName evidence="3">Ig-like domain-containing protein</fullName>
    </submittedName>
</protein>
<dbReference type="InterPro" id="IPR003343">
    <property type="entry name" value="Big_2"/>
</dbReference>
<proteinExistence type="predicted"/>
<evidence type="ECO:0000259" key="2">
    <source>
        <dbReference type="SMART" id="SM00635"/>
    </source>
</evidence>
<sequence length="342" mass="36419">MRKLYLYLLIALPSTLLYAQESQVWETGVFSCVAGVNGEMQAGEGEETDGISWQAIAGQPFDVTVEADTWLSGNVEVAASVREAEEIQSIQLDKSALALEEGKGGTLTVTLDAGETANETLIWHSSDESVATVNEAGVVIAHQAGKAMITVTTASGNFFAECEVTITKPAPEPEPEPTPVYVTGVELNLTSATLEVGESLRLVATVRPAYADDPSVRWSSSDAAIASVDERGLVQALRPGSATITVTTNDGGLTATCALTVNEIPTAIEDVEAKPVVYPTIVRDKFHVNVSEPQAVYLIDINGRVLRVIQVRAGETTVWMNGVGTGVYLVRLDGRTVRIIKE</sequence>
<dbReference type="Pfam" id="PF02368">
    <property type="entry name" value="Big_2"/>
    <property type="match status" value="2"/>
</dbReference>
<dbReference type="AlphaFoldDB" id="A0A9D1XPX9"/>
<evidence type="ECO:0000313" key="4">
    <source>
        <dbReference type="Proteomes" id="UP000823847"/>
    </source>
</evidence>
<feature type="domain" description="BIG2" evidence="2">
    <location>
        <begin position="181"/>
        <end position="258"/>
    </location>
</feature>
<dbReference type="InterPro" id="IPR008964">
    <property type="entry name" value="Invasin/intimin_cell_adhesion"/>
</dbReference>
<dbReference type="SUPFAM" id="SSF49373">
    <property type="entry name" value="Invasin/intimin cell-adhesion fragments"/>
    <property type="match status" value="2"/>
</dbReference>
<feature type="domain" description="BIG2" evidence="2">
    <location>
        <begin position="86"/>
        <end position="163"/>
    </location>
</feature>
<dbReference type="Proteomes" id="UP000823847">
    <property type="component" value="Unassembled WGS sequence"/>
</dbReference>
<feature type="signal peptide" evidence="1">
    <location>
        <begin position="1"/>
        <end position="19"/>
    </location>
</feature>